<dbReference type="EMBL" id="AP006627">
    <property type="protein sequence ID" value="BAD65375.1"/>
    <property type="molecule type" value="Genomic_DNA"/>
</dbReference>
<keyword evidence="2" id="KW-1185">Reference proteome</keyword>
<dbReference type="HOGENOM" id="CLU_2033446_0_0_9"/>
<protein>
    <submittedName>
        <fullName evidence="1">Uncharacterized protein</fullName>
    </submittedName>
</protein>
<dbReference type="KEGG" id="bcl:ABC2841"/>
<evidence type="ECO:0000313" key="1">
    <source>
        <dbReference type="EMBL" id="BAD65375.1"/>
    </source>
</evidence>
<sequence length="121" mass="13259">MKMSNWSKKPDTTGKAVVGTSCVDYAAPVGTRIPSEKNKGVAVLSYAAGRPIHVKAETFQDGDKKRIQIVARKSDNPDDVKPVVLSPDEYSFYMRIESQIVYKLETAREEGASVGLISEPI</sequence>
<evidence type="ECO:0000313" key="2">
    <source>
        <dbReference type="Proteomes" id="UP000001168"/>
    </source>
</evidence>
<reference evidence="1 2" key="3">
    <citation type="journal article" date="1997" name="Protein Eng.">
        <title>High-resolution crystal structure of M-protease: phylogeny aided analysis of the high-alkaline adaptation mechanism.</title>
        <authorList>
            <person name="Shirai T."/>
            <person name="Suzuki A."/>
            <person name="Yamane T."/>
            <person name="Ashida T."/>
            <person name="Kobayashi T."/>
            <person name="Ito S."/>
        </authorList>
    </citation>
    <scope>NUCLEOTIDE SEQUENCE [LARGE SCALE GENOMIC DNA]</scope>
    <source>
        <strain evidence="1 2">KSM-K16</strain>
    </source>
</reference>
<reference evidence="2" key="4">
    <citation type="submission" date="2003-10" db="EMBL/GenBank/DDBJ databases">
        <title>The complete genome sequence of the alkaliphilic Bacillus clausii KSM-K16.</title>
        <authorList>
            <person name="Takaki Y."/>
            <person name="Kageyama Y."/>
            <person name="Shimamura S."/>
            <person name="Suzuki H."/>
            <person name="Nishi S."/>
            <person name="Hatada Y."/>
            <person name="Kawai S."/>
            <person name="Ito S."/>
            <person name="Horikoshi K."/>
        </authorList>
    </citation>
    <scope>NUCLEOTIDE SEQUENCE [LARGE SCALE GENOMIC DNA]</scope>
    <source>
        <strain evidence="2">KSM-K16</strain>
    </source>
</reference>
<dbReference type="AlphaFoldDB" id="Q5WE35"/>
<gene>
    <name evidence="1" type="ordered locus">ABC2841</name>
</gene>
<reference evidence="1 2" key="2">
    <citation type="journal article" date="1995" name="Appl. Microbiol. Biotechnol.">
        <title>Purification and properties of an alkaline protease from alkalophilic Bacillus sp. KSM-K16.</title>
        <authorList>
            <person name="Kobayashi T."/>
            <person name="Hakamada Y."/>
            <person name="Adachi S."/>
            <person name="Hitomi J."/>
            <person name="Yoshimatsu T."/>
            <person name="Koike K."/>
            <person name="Kawai S."/>
            <person name="Ito S."/>
        </authorList>
    </citation>
    <scope>NUCLEOTIDE SEQUENCE [LARGE SCALE GENOMIC DNA]</scope>
    <source>
        <strain evidence="1 2">KSM-K16</strain>
    </source>
</reference>
<accession>Q5WE35</accession>
<dbReference type="RefSeq" id="WP_011247683.1">
    <property type="nucleotide sequence ID" value="NC_006582.1"/>
</dbReference>
<name>Q5WE35_SHOC1</name>
<organism evidence="1 2">
    <name type="scientific">Shouchella clausii (strain KSM-K16)</name>
    <name type="common">Alkalihalobacillus clausii</name>
    <dbReference type="NCBI Taxonomy" id="66692"/>
    <lineage>
        <taxon>Bacteria</taxon>
        <taxon>Bacillati</taxon>
        <taxon>Bacillota</taxon>
        <taxon>Bacilli</taxon>
        <taxon>Bacillales</taxon>
        <taxon>Bacillaceae</taxon>
        <taxon>Shouchella</taxon>
    </lineage>
</organism>
<dbReference type="Proteomes" id="UP000001168">
    <property type="component" value="Chromosome"/>
</dbReference>
<reference evidence="1 2" key="5">
    <citation type="journal article" date="2007" name="Extremophiles">
        <title>Intragenomic diversity of the V1 regions of 16S rRNA genes in high-alkaline protease-producing Bacillus clausii spp.</title>
        <authorList>
            <person name="Kageyama Y."/>
            <person name="Takaki Y."/>
            <person name="Shimamura S."/>
            <person name="Nishi S."/>
            <person name="Nogi Y."/>
            <person name="Uchimura K."/>
            <person name="Kobayashi T."/>
            <person name="Hitomi J."/>
            <person name="Ozaki K."/>
            <person name="Kawai S."/>
            <person name="Ito S."/>
            <person name="Horikoshi K."/>
        </authorList>
    </citation>
    <scope>NUCLEOTIDE SEQUENCE [LARGE SCALE GENOMIC DNA]</scope>
    <source>
        <strain evidence="1 2">KSM-K16</strain>
    </source>
</reference>
<reference evidence="1 2" key="1">
    <citation type="journal article" date="1994" name="J. Ferment. Bioeng.">
        <title>Molecular cloning and nucleotide sequence of the gene for an alkaline protease from the alkalophilic Bacillus sp. KSM-K16.</title>
        <authorList>
            <person name="Hakamada Y."/>
            <person name="Kobayashi T."/>
            <person name="Hitomi J."/>
            <person name="Kawai S."/>
            <person name="Ito S."/>
        </authorList>
    </citation>
    <scope>NUCLEOTIDE SEQUENCE [LARGE SCALE GENOMIC DNA]</scope>
    <source>
        <strain evidence="1 2">KSM-K16</strain>
    </source>
</reference>
<proteinExistence type="predicted"/>
<dbReference type="STRING" id="66692.ABC2841"/>